<accession>A0A0D9P1J7</accession>
<protein>
    <submittedName>
        <fullName evidence="2">Uncharacterized protein</fullName>
    </submittedName>
</protein>
<evidence type="ECO:0000313" key="2">
    <source>
        <dbReference type="EMBL" id="KJK79986.1"/>
    </source>
</evidence>
<feature type="region of interest" description="Disordered" evidence="1">
    <location>
        <begin position="51"/>
        <end position="128"/>
    </location>
</feature>
<reference evidence="3" key="1">
    <citation type="journal article" date="2014" name="BMC Genomics">
        <title>The genome sequence of the biocontrol fungus Metarhizium anisopliae and comparative genomics of Metarhizium species.</title>
        <authorList>
            <person name="Pattemore J.A."/>
            <person name="Hane J.K."/>
            <person name="Williams A.H."/>
            <person name="Wilson B.A."/>
            <person name="Stodart B.J."/>
            <person name="Ash G.J."/>
        </authorList>
    </citation>
    <scope>NUCLEOTIDE SEQUENCE [LARGE SCALE GENOMIC DNA]</scope>
    <source>
        <strain evidence="3">BRIP 53293</strain>
    </source>
</reference>
<evidence type="ECO:0000256" key="1">
    <source>
        <dbReference type="SAM" id="MobiDB-lite"/>
    </source>
</evidence>
<feature type="compositionally biased region" description="Polar residues" evidence="1">
    <location>
        <begin position="92"/>
        <end position="102"/>
    </location>
</feature>
<keyword evidence="3" id="KW-1185">Reference proteome</keyword>
<sequence>MSKTSSDSGPYFSEDGRPYFIVNGQSVWASSGQMNPGSVSSIRGIAPSVASAYESPPMPLSSSSYPPVTPPSSMKARFTSGYPATRFAAGESQGSAPASGHQTLDPYRSAIDPAQNRTGPPLNSPFLRQYNDYKDRDIAAGAAEDHYKSYLKSAGKVSTKMKQKSPGLYDGEPAQTQDWHQSAAQYASLARDKYDEAASSRDRMAKDYIGYDSRVGATGHKQRERLLRVREGQMDKKSNMHSDSHKRR</sequence>
<name>A0A0D9P1J7_METAN</name>
<feature type="compositionally biased region" description="Polar residues" evidence="1">
    <location>
        <begin position="174"/>
        <end position="183"/>
    </location>
</feature>
<dbReference type="AlphaFoldDB" id="A0A0D9P1J7"/>
<dbReference type="Proteomes" id="UP000054544">
    <property type="component" value="Unassembled WGS sequence"/>
</dbReference>
<feature type="compositionally biased region" description="Basic and acidic residues" evidence="1">
    <location>
        <begin position="224"/>
        <end position="248"/>
    </location>
</feature>
<dbReference type="EMBL" id="KE384729">
    <property type="protein sequence ID" value="KJK79986.1"/>
    <property type="molecule type" value="Genomic_DNA"/>
</dbReference>
<feature type="region of interest" description="Disordered" evidence="1">
    <location>
        <begin position="154"/>
        <end position="183"/>
    </location>
</feature>
<feature type="region of interest" description="Disordered" evidence="1">
    <location>
        <begin position="205"/>
        <end position="248"/>
    </location>
</feature>
<gene>
    <name evidence="2" type="ORF">H634G_04225</name>
</gene>
<evidence type="ECO:0000313" key="3">
    <source>
        <dbReference type="Proteomes" id="UP000054544"/>
    </source>
</evidence>
<organism evidence="2 3">
    <name type="scientific">Metarhizium anisopliae BRIP 53293</name>
    <dbReference type="NCBI Taxonomy" id="1291518"/>
    <lineage>
        <taxon>Eukaryota</taxon>
        <taxon>Fungi</taxon>
        <taxon>Dikarya</taxon>
        <taxon>Ascomycota</taxon>
        <taxon>Pezizomycotina</taxon>
        <taxon>Sordariomycetes</taxon>
        <taxon>Hypocreomycetidae</taxon>
        <taxon>Hypocreales</taxon>
        <taxon>Clavicipitaceae</taxon>
        <taxon>Metarhizium</taxon>
    </lineage>
</organism>
<proteinExistence type="predicted"/>